<keyword evidence="2" id="KW-0812">Transmembrane</keyword>
<name>A0A9E2SE28_9BACT</name>
<gene>
    <name evidence="3" type="ORF">KTO63_14135</name>
</gene>
<dbReference type="Proteomes" id="UP000812270">
    <property type="component" value="Unassembled WGS sequence"/>
</dbReference>
<feature type="compositionally biased region" description="Polar residues" evidence="1">
    <location>
        <begin position="113"/>
        <end position="128"/>
    </location>
</feature>
<accession>A0A9E2SE28</accession>
<feature type="region of interest" description="Disordered" evidence="1">
    <location>
        <begin position="113"/>
        <end position="142"/>
    </location>
</feature>
<evidence type="ECO:0000313" key="3">
    <source>
        <dbReference type="EMBL" id="MBV4358300.1"/>
    </source>
</evidence>
<sequence length="285" mass="31488">MSDLLRNKMQQFEATPPKGLWDRIAADLDESTSYKNTSEKLSGYEVTPPPGIFNKIVAGLERDLPQKEVPVRKINTTFRWSAAAAILIVVSTLGILFFNANKKETSLATATKSNNLPTVPHQQITNNPPIVEADDSSDDDNEKSVKHLALNKLLRSVHTSNIQNKNAETADVDFVASKPTVQITSSNIKNSLSELASKFVLNGNYITVLGPNGELRKMSLKIFNAMHSHNYAVASNSDGQNTIIENTVMEKKFSEWRTKVVQAGYAPNAFNGMDILNLKDLIKEN</sequence>
<evidence type="ECO:0000313" key="4">
    <source>
        <dbReference type="Proteomes" id="UP000812270"/>
    </source>
</evidence>
<evidence type="ECO:0000256" key="2">
    <source>
        <dbReference type="SAM" id="Phobius"/>
    </source>
</evidence>
<organism evidence="3 4">
    <name type="scientific">Pinibacter aurantiacus</name>
    <dbReference type="NCBI Taxonomy" id="2851599"/>
    <lineage>
        <taxon>Bacteria</taxon>
        <taxon>Pseudomonadati</taxon>
        <taxon>Bacteroidota</taxon>
        <taxon>Chitinophagia</taxon>
        <taxon>Chitinophagales</taxon>
        <taxon>Chitinophagaceae</taxon>
        <taxon>Pinibacter</taxon>
    </lineage>
</organism>
<keyword evidence="2" id="KW-0472">Membrane</keyword>
<comment type="caution">
    <text evidence="3">The sequence shown here is derived from an EMBL/GenBank/DDBJ whole genome shotgun (WGS) entry which is preliminary data.</text>
</comment>
<proteinExistence type="predicted"/>
<keyword evidence="4" id="KW-1185">Reference proteome</keyword>
<protein>
    <submittedName>
        <fullName evidence="3">Uncharacterized protein</fullName>
    </submittedName>
</protein>
<dbReference type="RefSeq" id="WP_217791973.1">
    <property type="nucleotide sequence ID" value="NZ_JAHSPG010000011.1"/>
</dbReference>
<dbReference type="AlphaFoldDB" id="A0A9E2SE28"/>
<reference evidence="3" key="1">
    <citation type="submission" date="2021-06" db="EMBL/GenBank/DDBJ databases">
        <authorList>
            <person name="Huq M.A."/>
        </authorList>
    </citation>
    <scope>NUCLEOTIDE SEQUENCE</scope>
    <source>
        <strain evidence="3">MAH-26</strain>
    </source>
</reference>
<dbReference type="EMBL" id="JAHSPG010000011">
    <property type="protein sequence ID" value="MBV4358300.1"/>
    <property type="molecule type" value="Genomic_DNA"/>
</dbReference>
<feature type="transmembrane region" description="Helical" evidence="2">
    <location>
        <begin position="80"/>
        <end position="98"/>
    </location>
</feature>
<keyword evidence="2" id="KW-1133">Transmembrane helix</keyword>
<feature type="compositionally biased region" description="Acidic residues" evidence="1">
    <location>
        <begin position="132"/>
        <end position="141"/>
    </location>
</feature>
<evidence type="ECO:0000256" key="1">
    <source>
        <dbReference type="SAM" id="MobiDB-lite"/>
    </source>
</evidence>